<dbReference type="SUPFAM" id="SSF55874">
    <property type="entry name" value="ATPase domain of HSP90 chaperone/DNA topoisomerase II/histidine kinase"/>
    <property type="match status" value="1"/>
</dbReference>
<dbReference type="NCBIfam" id="NF047352">
    <property type="entry name" value="P_loop_sacsin"/>
    <property type="match status" value="1"/>
</dbReference>
<dbReference type="Pfam" id="PF13020">
    <property type="entry name" value="NOV_C"/>
    <property type="match status" value="1"/>
</dbReference>
<dbReference type="Proteomes" id="UP000797356">
    <property type="component" value="Chromosome 3"/>
</dbReference>
<accession>A0A8K0MYZ9</accession>
<evidence type="ECO:0000259" key="2">
    <source>
        <dbReference type="Pfam" id="PF13020"/>
    </source>
</evidence>
<organism evidence="3 4">
    <name type="scientific">Cocos nucifera</name>
    <name type="common">Coconut palm</name>
    <dbReference type="NCBI Taxonomy" id="13894"/>
    <lineage>
        <taxon>Eukaryota</taxon>
        <taxon>Viridiplantae</taxon>
        <taxon>Streptophyta</taxon>
        <taxon>Embryophyta</taxon>
        <taxon>Tracheophyta</taxon>
        <taxon>Spermatophyta</taxon>
        <taxon>Magnoliopsida</taxon>
        <taxon>Liliopsida</taxon>
        <taxon>Arecaceae</taxon>
        <taxon>Arecoideae</taxon>
        <taxon>Cocoseae</taxon>
        <taxon>Attaleinae</taxon>
        <taxon>Cocos</taxon>
    </lineage>
</organism>
<keyword evidence="4" id="KW-1185">Reference proteome</keyword>
<evidence type="ECO:0000313" key="3">
    <source>
        <dbReference type="EMBL" id="KAG1335020.1"/>
    </source>
</evidence>
<dbReference type="EMBL" id="CM017874">
    <property type="protein sequence ID" value="KAG1335020.1"/>
    <property type="molecule type" value="Genomic_DNA"/>
</dbReference>
<dbReference type="GO" id="GO:0048364">
    <property type="term" value="P:root development"/>
    <property type="evidence" value="ECO:0007669"/>
    <property type="project" value="TreeGrafter"/>
</dbReference>
<comment type="caution">
    <text evidence="3">The sequence shown here is derived from an EMBL/GenBank/DDBJ whole genome shotgun (WGS) entry which is preliminary data.</text>
</comment>
<dbReference type="PANTHER" id="PTHR32387">
    <property type="entry name" value="WU:FJ29H11"/>
    <property type="match status" value="1"/>
</dbReference>
<dbReference type="GO" id="GO:0010305">
    <property type="term" value="P:leaf vascular tissue pattern formation"/>
    <property type="evidence" value="ECO:0007669"/>
    <property type="project" value="TreeGrafter"/>
</dbReference>
<gene>
    <name evidence="3" type="ORF">COCNU_03G011390</name>
</gene>
<dbReference type="InterPro" id="IPR024975">
    <property type="entry name" value="NOV_C"/>
</dbReference>
<dbReference type="GO" id="GO:0009793">
    <property type="term" value="P:embryo development ending in seed dormancy"/>
    <property type="evidence" value="ECO:0007669"/>
    <property type="project" value="TreeGrafter"/>
</dbReference>
<dbReference type="Gene3D" id="3.30.565.10">
    <property type="entry name" value="Histidine kinase-like ATPase, C-terminal domain"/>
    <property type="match status" value="1"/>
</dbReference>
<protein>
    <recommendedName>
        <fullName evidence="2">Protein NO VEIN C-terminal domain-containing protein</fullName>
    </recommendedName>
</protein>
<dbReference type="PANTHER" id="PTHR32387:SF0">
    <property type="entry name" value="PROTEIN NO VEIN"/>
    <property type="match status" value="1"/>
</dbReference>
<evidence type="ECO:0000313" key="4">
    <source>
        <dbReference type="Proteomes" id="UP000797356"/>
    </source>
</evidence>
<dbReference type="InterPro" id="IPR036890">
    <property type="entry name" value="HATPase_C_sf"/>
</dbReference>
<sequence length="2262" mass="253968">MEGVAGGGAGPPGQLLGLARRRCEGNGGIVICAKGSSMHAWKLFLTMGDINVRLKVNAFIHCFVSVRRMTSVHDLDVEICRSEGVEQFEELGLGALLHQLLVQHYFSVPSDASEVCKITVEDLISRLSVFLYRAKNKEITVEEFLDFLVQKYSVATRENLGVRIQSLGVKKKSSGSEEKLENQSEQRYEIIQIDPSKVQKLEVTNEDIRKFVATWKEACQKHTSAEVLALMLHIYGPSDKQKRKMLRLFLSYPGVGLLNVAVQSIKYGLLDRVAEDNVVNDMPALPLADMLDNDPLTESEATLVDESSTDKIENRVTIDDVIKQISAYFGLGHLVPRQEVPLLEKLSVFCDCEIWLKTQFSIKEFKDLGFGNFLEFLNKHASLLPSEMHCFLTEKCCGNPPLEVSMLQQQLLVLPSQAARNLGSNGVLNKQLISVLLKKQFPSISFQILGSKLENISPDLLKNQNNSGISCAVYFSGMLLGNCCNGKSLLNIENISTNSYEMITNMSLSTGSFSVKDAIKCLLEAPLLSDLRSWSHWDLIFAPSLGPLLDWLLNEGYFGQLSCMVTCDGRILRIDNSATFDEFLEAFIQGSSFKVAVKLLTLFAAYGGAKNVPASLLKCYAERAINVLIKNTMDHMETKTYEEISMHRNSLQEQGMVDSADSSTLLVDSFCSTTDNKMDNKLCKTVCGMNEAYAAASKIILDCLGHLPSEFRSFAAEILVPGLQIVTHNAAAIILSQCKRTDECVMLHDIGLSLGMVEWIEDYHEFSSAVATDLFTSPGTANNASETFCIEPSREQKLSQKVSDSVSISDKPPVDFKAHTEMLDGHEQALEEDRTMIVCTGEPSKTVCKSLHSVGSTNKEVKDANFLIETIRREEFGLDPDLQLAENSLLKKQHARLDFCSSNSKAMGLLPHWQEEHFVTAVQNADDNSYPDTVEPTLVFILKSTEIIVPNNEKGFSEQNIRALCDVGNSTKKGSSAGYIGQKGIGFKSVFRVTDALEIHSNGFHVKFDISEGEIGFVCPTIIPPYDINHIERQLLCDDQTDTTSWNTCVVLPFPSKLKQGMGMNSVIFMFSELLPSLLLFLHRICIKFKNMLDDKLVVMRRETLGDGMVMVSHGKEKMSWLVVSCNLQPHIIRHNVKTTKIVIAFTLQKSDNGEYKPHLNQQPVFAFLPLRKYGLKFILQGDFVLPSSREEVDGDSAWNQWLLSEFPDLFIKAEKSFSRALAIQEYGPELLIQILSSICHEKDGIRSMGLDWLASWLNALYTTLSVDSSGHQSFASVGRESNLLNRLREIPFIPLSDGSFGSMSEGPIWLPSDDLTSRFGGENILQHFPGLSANLRVVTPFIFSTAAANACNTEGTGMDNLVSIISFLRTKPIILTNHGYKCPSEEPIHFSKEFGNSIDIKKLIDDTDIKWNEIDAIYLKLPGFQSLSYGMRKWREFFQELGVNDFVQVVPVQKKAEDVFSANLRSMLPCGNHATIELFVNDWESVELVQLLSALSSKKHLEKCKYLLEVLDKMWDDCFSAKAKGYTLSQSKEDTKTFKSSFMESILSFKWVASSMDEEVHYPNDLFYDCEAVQSILGTLAPNAIPKLTSGKFLEDIGFKIQVTLDDALRVMQKWREFETAHVSISSMSKFYTFIRDEMAESSEKKAEAPPPNSYLQILLQLSYITSPKEASHEVGEKLCIFFFYLLQVFQVFLKWADDLSPESMKSEELLDLKESLIKPENTVLPTIQDKWVSLHPQFGLICWSDDKELMEQFMHFNDVSFLQFGELNEIEKKALMGKAAGFLRDIGIPALSEVVTREPVYYGMVDANENASLVNWVLPYAQRYISKLHHDIYIHLKQSGFEKLSQLQIVVVEELFYRNTLKGHDSGSKRRLECSCLLQIHTHYFWSFLDFFFHGAVEPYIANFLHTITLMAELGSTEAQLESYIVNSQKVPELPDGEPIWSLLSPLTQYEDEVSSQTAVLPITVRQSCSKFSRKITKNLNWPPTNWKNAFYAPDGRLWEMHQLPTNLGTACFASDSQVKEQPWHATITSLQNVSEELPGSTMHTEDQSTLMENDDNSSAEDDSKMAALLDQASENMEDGGQLIAPCSIDKGITRSLEPVQKLLASITVPDLDLDLVNASTFTVRDRLCMETPDEDQAYQTGRLGETVAFKYFREKFGPTAVKWANEETETGLPYDLIIEEEGSKEFIEVKTTTSASKDWFPISTREWHCAAKKGDSFSIARVFLSGPTNPDILILKNPWELCQQRMLQLALLMPCSTEN</sequence>
<dbReference type="InterPro" id="IPR052957">
    <property type="entry name" value="Auxin_embryo_med"/>
</dbReference>
<name>A0A8K0MYZ9_COCNU</name>
<evidence type="ECO:0000256" key="1">
    <source>
        <dbReference type="SAM" id="MobiDB-lite"/>
    </source>
</evidence>
<proteinExistence type="predicted"/>
<reference evidence="3" key="1">
    <citation type="journal article" date="2017" name="Gigascience">
        <title>The genome draft of coconut (Cocos nucifera).</title>
        <authorList>
            <person name="Xiao Y."/>
            <person name="Xu P."/>
            <person name="Fan H."/>
            <person name="Baudouin L."/>
            <person name="Xia W."/>
            <person name="Bocs S."/>
            <person name="Xu J."/>
            <person name="Li Q."/>
            <person name="Guo A."/>
            <person name="Zhou L."/>
            <person name="Li J."/>
            <person name="Wu Y."/>
            <person name="Ma Z."/>
            <person name="Armero A."/>
            <person name="Issali A.E."/>
            <person name="Liu N."/>
            <person name="Peng M."/>
            <person name="Yang Y."/>
        </authorList>
    </citation>
    <scope>NUCLEOTIDE SEQUENCE</scope>
    <source>
        <tissue evidence="3">Spear leaf of Hainan Tall coconut</tissue>
    </source>
</reference>
<reference evidence="3" key="2">
    <citation type="submission" date="2019-07" db="EMBL/GenBank/DDBJ databases">
        <authorList>
            <person name="Yang Y."/>
            <person name="Bocs S."/>
            <person name="Baudouin L."/>
        </authorList>
    </citation>
    <scope>NUCLEOTIDE SEQUENCE</scope>
    <source>
        <tissue evidence="3">Spear leaf of Hainan Tall coconut</tissue>
    </source>
</reference>
<feature type="domain" description="Protein NO VEIN C-terminal" evidence="2">
    <location>
        <begin position="2147"/>
        <end position="2233"/>
    </location>
</feature>
<dbReference type="GO" id="GO:0005634">
    <property type="term" value="C:nucleus"/>
    <property type="evidence" value="ECO:0007669"/>
    <property type="project" value="TreeGrafter"/>
</dbReference>
<dbReference type="OrthoDB" id="743335at2759"/>
<feature type="region of interest" description="Disordered" evidence="1">
    <location>
        <begin position="2037"/>
        <end position="2065"/>
    </location>
</feature>